<dbReference type="PANTHER" id="PTHR22930:SF289">
    <property type="entry name" value="DDE TNP4 DOMAIN-CONTAINING PROTEIN-RELATED"/>
    <property type="match status" value="1"/>
</dbReference>
<evidence type="ECO:0000256" key="2">
    <source>
        <dbReference type="ARBA" id="ARBA00004123"/>
    </source>
</evidence>
<protein>
    <recommendedName>
        <fullName evidence="5">Putative nuclease HARBI1</fullName>
    </recommendedName>
    <alternativeName>
        <fullName evidence="11">Harbinger transposase-derived nuclease</fullName>
    </alternativeName>
</protein>
<evidence type="ECO:0000256" key="3">
    <source>
        <dbReference type="ARBA" id="ARBA00004496"/>
    </source>
</evidence>
<dbReference type="GO" id="GO:0016787">
    <property type="term" value="F:hydrolase activity"/>
    <property type="evidence" value="ECO:0007669"/>
    <property type="project" value="UniProtKB-KW"/>
</dbReference>
<dbReference type="KEGG" id="pxu:106128469"/>
<keyword evidence="7" id="KW-0540">Nuclease</keyword>
<dbReference type="GO" id="GO:0046872">
    <property type="term" value="F:metal ion binding"/>
    <property type="evidence" value="ECO:0007669"/>
    <property type="project" value="UniProtKB-KW"/>
</dbReference>
<evidence type="ECO:0000256" key="12">
    <source>
        <dbReference type="ARBA" id="ARBA00045850"/>
    </source>
</evidence>
<comment type="subcellular location">
    <subcellularLocation>
        <location evidence="3">Cytoplasm</location>
    </subcellularLocation>
    <subcellularLocation>
        <location evidence="2">Nucleus</location>
    </subcellularLocation>
</comment>
<evidence type="ECO:0000256" key="4">
    <source>
        <dbReference type="ARBA" id="ARBA00006958"/>
    </source>
</evidence>
<evidence type="ECO:0000256" key="7">
    <source>
        <dbReference type="ARBA" id="ARBA00022722"/>
    </source>
</evidence>
<evidence type="ECO:0000313" key="14">
    <source>
        <dbReference type="RefSeq" id="XP_013182319.1"/>
    </source>
</evidence>
<dbReference type="GO" id="GO:0005737">
    <property type="term" value="C:cytoplasm"/>
    <property type="evidence" value="ECO:0007669"/>
    <property type="project" value="UniProtKB-SubCell"/>
</dbReference>
<comment type="function">
    <text evidence="12">Transposase-derived protein that may have nuclease activity. Does not have transposase activity.</text>
</comment>
<evidence type="ECO:0000256" key="6">
    <source>
        <dbReference type="ARBA" id="ARBA00022490"/>
    </source>
</evidence>
<evidence type="ECO:0000256" key="10">
    <source>
        <dbReference type="ARBA" id="ARBA00023242"/>
    </source>
</evidence>
<accession>A0AAJ6ZZ14</accession>
<comment type="cofactor">
    <cofactor evidence="1">
        <name>a divalent metal cation</name>
        <dbReference type="ChEBI" id="CHEBI:60240"/>
    </cofactor>
</comment>
<dbReference type="RefSeq" id="XP_013182319.1">
    <property type="nucleotide sequence ID" value="XM_013326865.1"/>
</dbReference>
<dbReference type="PRINTS" id="PR02086">
    <property type="entry name" value="PUTNUCHARBI1"/>
</dbReference>
<keyword evidence="9" id="KW-0378">Hydrolase</keyword>
<dbReference type="PANTHER" id="PTHR22930">
    <property type="match status" value="1"/>
</dbReference>
<dbReference type="Pfam" id="PF13359">
    <property type="entry name" value="DDE_Tnp_4"/>
    <property type="match status" value="1"/>
</dbReference>
<evidence type="ECO:0000256" key="9">
    <source>
        <dbReference type="ARBA" id="ARBA00022801"/>
    </source>
</evidence>
<dbReference type="GO" id="GO:0005634">
    <property type="term" value="C:nucleus"/>
    <property type="evidence" value="ECO:0007669"/>
    <property type="project" value="UniProtKB-SubCell"/>
</dbReference>
<keyword evidence="6" id="KW-0963">Cytoplasm</keyword>
<organism evidence="14">
    <name type="scientific">Papilio xuthus</name>
    <name type="common">Asian swallowtail butterfly</name>
    <dbReference type="NCBI Taxonomy" id="66420"/>
    <lineage>
        <taxon>Eukaryota</taxon>
        <taxon>Metazoa</taxon>
        <taxon>Ecdysozoa</taxon>
        <taxon>Arthropoda</taxon>
        <taxon>Hexapoda</taxon>
        <taxon>Insecta</taxon>
        <taxon>Pterygota</taxon>
        <taxon>Neoptera</taxon>
        <taxon>Endopterygota</taxon>
        <taxon>Lepidoptera</taxon>
        <taxon>Glossata</taxon>
        <taxon>Ditrysia</taxon>
        <taxon>Papilionoidea</taxon>
        <taxon>Papilionidae</taxon>
        <taxon>Papilioninae</taxon>
        <taxon>Papilio</taxon>
    </lineage>
</organism>
<comment type="similarity">
    <text evidence="4">Belongs to the HARBI1 family.</text>
</comment>
<proteinExistence type="inferred from homology"/>
<feature type="domain" description="DDE Tnp4" evidence="13">
    <location>
        <begin position="156"/>
        <end position="305"/>
    </location>
</feature>
<dbReference type="InterPro" id="IPR027806">
    <property type="entry name" value="HARBI1_dom"/>
</dbReference>
<dbReference type="Proteomes" id="UP000694872">
    <property type="component" value="Unplaced"/>
</dbReference>
<evidence type="ECO:0000256" key="1">
    <source>
        <dbReference type="ARBA" id="ARBA00001968"/>
    </source>
</evidence>
<gene>
    <name evidence="14" type="primary">LOC106128469</name>
</gene>
<dbReference type="GeneID" id="106128469"/>
<evidence type="ECO:0000256" key="11">
    <source>
        <dbReference type="ARBA" id="ARBA00030126"/>
    </source>
</evidence>
<sequence length="355" mass="40652">MSDFEQFVEFVQYTKRFRNVGVGPRRYLRDYSDPFSKYSVEEFHARYRFTPDVVKSVILPMLDSIRKPSKRGLPFPPEIMLLITLRYYATGSFQKMQKDVMNICQQSVSRIIVQVSNLIATKMKKYVKFPTDTEELNMVKQKFYEINHFPEVIGCVDCTQIKIRSPGGETSDVYKNRKGFYSINVQTVVGPNLEFFNLVARWPGSTPDSFIYNNSSIKQRLDTGELEGVILGDSDFAASNTLLTPFLSPNSIPQEQYNKSLYETRKLVEHCLGIWKGRFPCLQVGMCIKVETVVAVICACAALHNIAVSVGDVAPTNWEMAEIDTDVDFTTTNEHPNSEGFVARQLFVDRYFQNY</sequence>
<dbReference type="AlphaFoldDB" id="A0AAJ6ZZ14"/>
<evidence type="ECO:0000259" key="13">
    <source>
        <dbReference type="Pfam" id="PF13359"/>
    </source>
</evidence>
<dbReference type="InterPro" id="IPR045249">
    <property type="entry name" value="HARBI1-like"/>
</dbReference>
<evidence type="ECO:0000256" key="5">
    <source>
        <dbReference type="ARBA" id="ARBA00015519"/>
    </source>
</evidence>
<keyword evidence="8" id="KW-0479">Metal-binding</keyword>
<dbReference type="InterPro" id="IPR026103">
    <property type="entry name" value="HARBI1_animal"/>
</dbReference>
<evidence type="ECO:0000256" key="8">
    <source>
        <dbReference type="ARBA" id="ARBA00022723"/>
    </source>
</evidence>
<dbReference type="GO" id="GO:0004518">
    <property type="term" value="F:nuclease activity"/>
    <property type="evidence" value="ECO:0007669"/>
    <property type="project" value="UniProtKB-KW"/>
</dbReference>
<name>A0AAJ6ZZ14_PAPXU</name>
<keyword evidence="10" id="KW-0539">Nucleus</keyword>
<reference evidence="14" key="1">
    <citation type="submission" date="2025-08" db="UniProtKB">
        <authorList>
            <consortium name="RefSeq"/>
        </authorList>
    </citation>
    <scope>IDENTIFICATION</scope>
</reference>